<dbReference type="PANTHER" id="PTHR36932">
    <property type="entry name" value="CAPSULAR POLYSACCHARIDE BIOSYNTHESIS PROTEIN"/>
    <property type="match status" value="1"/>
</dbReference>
<dbReference type="InterPro" id="IPR053158">
    <property type="entry name" value="CapK_Type1_Caps_Biosynth"/>
</dbReference>
<dbReference type="InterPro" id="IPR042099">
    <property type="entry name" value="ANL_N_sf"/>
</dbReference>
<dbReference type="Proteomes" id="UP001205843">
    <property type="component" value="Unassembled WGS sequence"/>
</dbReference>
<dbReference type="EC" id="6.2.1.30" evidence="1"/>
<accession>A0AAE3KD36</accession>
<keyword evidence="1" id="KW-0436">Ligase</keyword>
<evidence type="ECO:0000313" key="1">
    <source>
        <dbReference type="EMBL" id="MCP1675798.1"/>
    </source>
</evidence>
<comment type="caution">
    <text evidence="1">The sequence shown here is derived from an EMBL/GenBank/DDBJ whole genome shotgun (WGS) entry which is preliminary data.</text>
</comment>
<reference evidence="1" key="1">
    <citation type="submission" date="2022-03" db="EMBL/GenBank/DDBJ databases">
        <title>Genomic Encyclopedia of Type Strains, Phase III (KMG-III): the genomes of soil and plant-associated and newly described type strains.</title>
        <authorList>
            <person name="Whitman W."/>
        </authorList>
    </citation>
    <scope>NUCLEOTIDE SEQUENCE</scope>
    <source>
        <strain evidence="1">ANL 6-2</strain>
    </source>
</reference>
<proteinExistence type="predicted"/>
<keyword evidence="2" id="KW-1185">Reference proteome</keyword>
<dbReference type="PANTHER" id="PTHR36932:SF1">
    <property type="entry name" value="CAPSULAR POLYSACCHARIDE BIOSYNTHESIS PROTEIN"/>
    <property type="match status" value="1"/>
</dbReference>
<dbReference type="SUPFAM" id="SSF56801">
    <property type="entry name" value="Acetyl-CoA synthetase-like"/>
    <property type="match status" value="1"/>
</dbReference>
<dbReference type="Gene3D" id="3.40.50.12780">
    <property type="entry name" value="N-terminal domain of ligase-like"/>
    <property type="match status" value="1"/>
</dbReference>
<protein>
    <submittedName>
        <fullName evidence="1">Phenylacetate-CoA ligase</fullName>
        <ecNumber evidence="1">6.2.1.30</ecNumber>
    </submittedName>
</protein>
<dbReference type="RefSeq" id="WP_253479638.1">
    <property type="nucleotide sequence ID" value="NZ_JALJXV010000007.1"/>
</dbReference>
<organism evidence="1 2">
    <name type="scientific">Natronocella acetinitrilica</name>
    <dbReference type="NCBI Taxonomy" id="414046"/>
    <lineage>
        <taxon>Bacteria</taxon>
        <taxon>Pseudomonadati</taxon>
        <taxon>Pseudomonadota</taxon>
        <taxon>Gammaproteobacteria</taxon>
        <taxon>Chromatiales</taxon>
        <taxon>Ectothiorhodospiraceae</taxon>
        <taxon>Natronocella</taxon>
    </lineage>
</organism>
<dbReference type="GO" id="GO:0047475">
    <property type="term" value="F:phenylacetate-CoA ligase activity"/>
    <property type="evidence" value="ECO:0007669"/>
    <property type="project" value="UniProtKB-EC"/>
</dbReference>
<dbReference type="EMBL" id="JALJXV010000007">
    <property type="protein sequence ID" value="MCP1675798.1"/>
    <property type="molecule type" value="Genomic_DNA"/>
</dbReference>
<gene>
    <name evidence="1" type="ORF">J2T57_002953</name>
</gene>
<name>A0AAE3KD36_9GAMM</name>
<dbReference type="AlphaFoldDB" id="A0AAE3KD36"/>
<evidence type="ECO:0000313" key="2">
    <source>
        <dbReference type="Proteomes" id="UP001205843"/>
    </source>
</evidence>
<sequence length="459" mass="51823">MYTTRLYASLGIAGQERLITAWTRFRRLIREGVLYRKYQRQLDQTQWLDEAALAAYQEDAVAAALSYARRYVPHYRKSLSDRQTRQVFSWLETLPVIDKAWVRQHEGSLRSRLPTLSVSGGTSGSTGSPLMVRHDLASVIREQAFVDRQRAWASYRAGERRAWWRGDLIAPVARTDPPYWRLNKGENMLMLSSYHLSERTLQLYREALERFDPVIIEAYPSSVAYLAQYLKATGQQYGGKSLRAVLTSSETLSTEQRNVIEAVMGCRVFNWYGGYERVAAIGTCEHGRLHLLGDYSYVELAEVDGDLQEIIGTAFHERAMPLFRYRTGDTIEVATTGASRCPCGRAFPVVKTVVGREDDYVVTDDGRHVGRLDHIYKGIEGVAEAQIRQSASGEIVIAVVPLKSFNEGVRARLMDNAVERLGPGTPIRVETATRLPRTSNGKLRGVIREVRQETPSLAN</sequence>